<dbReference type="EMBL" id="KV745024">
    <property type="protein sequence ID" value="OCK79080.1"/>
    <property type="molecule type" value="Genomic_DNA"/>
</dbReference>
<dbReference type="PANTHER" id="PTHR44313">
    <property type="entry name" value="DNAJ HOMOLOG SUBFAMILY C MEMBER 17"/>
    <property type="match status" value="1"/>
</dbReference>
<feature type="compositionally biased region" description="Low complexity" evidence="6">
    <location>
        <begin position="306"/>
        <end position="326"/>
    </location>
</feature>
<sequence length="368" mass="41124">MSSLDDLKAQVTTSTDFYELLGISPTATDSEITKAYRKTSLKYHPDKQKDKSDASIIEKFHLIGVAKALLTSPELRNLYDNARAQRKQRELQNSLLDGKRRRMKEDLEGRERGFRKRKAEEMDAEAKLEMEIRRLAEDGKRRRREREEQLRRQDEDGEASVPEDEAAEPAPAPRAASAVAEIDRTIKVRWMREGSVEGATLDKEKLTVLFSKFGKIDSALVMKDKKTRLAGEKHKKLVATGFIVYHSIVSAHSAVLDARRDFVFLDSVSWANKEPELQSPPSTTAPEASAPSTPAATPKSLRNSFPGISNGSGASGGASTPSFSFSPQSGASPSLYENTMMRLKQKEAERRRLEEQIREKEATEAVVD</sequence>
<dbReference type="InterPro" id="IPR035979">
    <property type="entry name" value="RBD_domain_sf"/>
</dbReference>
<dbReference type="InterPro" id="IPR001623">
    <property type="entry name" value="DnaJ_domain"/>
</dbReference>
<reference evidence="8 9" key="1">
    <citation type="journal article" date="2016" name="Nat. Commun.">
        <title>Ectomycorrhizal ecology is imprinted in the genome of the dominant symbiotic fungus Cenococcum geophilum.</title>
        <authorList>
            <consortium name="DOE Joint Genome Institute"/>
            <person name="Peter M."/>
            <person name="Kohler A."/>
            <person name="Ohm R.A."/>
            <person name="Kuo A."/>
            <person name="Krutzmann J."/>
            <person name="Morin E."/>
            <person name="Arend M."/>
            <person name="Barry K.W."/>
            <person name="Binder M."/>
            <person name="Choi C."/>
            <person name="Clum A."/>
            <person name="Copeland A."/>
            <person name="Grisel N."/>
            <person name="Haridas S."/>
            <person name="Kipfer T."/>
            <person name="LaButti K."/>
            <person name="Lindquist E."/>
            <person name="Lipzen A."/>
            <person name="Maire R."/>
            <person name="Meier B."/>
            <person name="Mihaltcheva S."/>
            <person name="Molinier V."/>
            <person name="Murat C."/>
            <person name="Poggeler S."/>
            <person name="Quandt C.A."/>
            <person name="Sperisen C."/>
            <person name="Tritt A."/>
            <person name="Tisserant E."/>
            <person name="Crous P.W."/>
            <person name="Henrissat B."/>
            <person name="Nehls U."/>
            <person name="Egli S."/>
            <person name="Spatafora J.W."/>
            <person name="Grigoriev I.V."/>
            <person name="Martin F.M."/>
        </authorList>
    </citation>
    <scope>NUCLEOTIDE SEQUENCE [LARGE SCALE GENOMIC DNA]</scope>
    <source>
        <strain evidence="8 9">CBS 459.81</strain>
    </source>
</reference>
<feature type="domain" description="J" evidence="7">
    <location>
        <begin position="16"/>
        <end position="83"/>
    </location>
</feature>
<feature type="compositionally biased region" description="Low complexity" evidence="6">
    <location>
        <begin position="279"/>
        <end position="298"/>
    </location>
</feature>
<dbReference type="GO" id="GO:0005737">
    <property type="term" value="C:cytoplasm"/>
    <property type="evidence" value="ECO:0007669"/>
    <property type="project" value="UniProtKB-SubCell"/>
</dbReference>
<dbReference type="Proteomes" id="UP000250266">
    <property type="component" value="Unassembled WGS sequence"/>
</dbReference>
<comment type="subcellular location">
    <subcellularLocation>
        <location evidence="2">Cytoplasm</location>
    </subcellularLocation>
    <subcellularLocation>
        <location evidence="1">Nucleus</location>
    </subcellularLocation>
</comment>
<organism evidence="8 9">
    <name type="scientific">Lepidopterella palustris CBS 459.81</name>
    <dbReference type="NCBI Taxonomy" id="1314670"/>
    <lineage>
        <taxon>Eukaryota</taxon>
        <taxon>Fungi</taxon>
        <taxon>Dikarya</taxon>
        <taxon>Ascomycota</taxon>
        <taxon>Pezizomycotina</taxon>
        <taxon>Dothideomycetes</taxon>
        <taxon>Pleosporomycetidae</taxon>
        <taxon>Mytilinidiales</taxon>
        <taxon>Argynnaceae</taxon>
        <taxon>Lepidopterella</taxon>
    </lineage>
</organism>
<dbReference type="OrthoDB" id="376357at2759"/>
<dbReference type="GO" id="GO:0005681">
    <property type="term" value="C:spliceosomal complex"/>
    <property type="evidence" value="ECO:0007669"/>
    <property type="project" value="TreeGrafter"/>
</dbReference>
<feature type="compositionally biased region" description="Acidic residues" evidence="6">
    <location>
        <begin position="155"/>
        <end position="167"/>
    </location>
</feature>
<dbReference type="AlphaFoldDB" id="A0A8E2E881"/>
<dbReference type="GO" id="GO:0000390">
    <property type="term" value="P:spliceosomal complex disassembly"/>
    <property type="evidence" value="ECO:0007669"/>
    <property type="project" value="TreeGrafter"/>
</dbReference>
<dbReference type="SMART" id="SM00271">
    <property type="entry name" value="DnaJ"/>
    <property type="match status" value="1"/>
</dbReference>
<accession>A0A8E2E881</accession>
<evidence type="ECO:0000256" key="5">
    <source>
        <dbReference type="ARBA" id="ARBA00023242"/>
    </source>
</evidence>
<proteinExistence type="predicted"/>
<feature type="compositionally biased region" description="Polar residues" evidence="6">
    <location>
        <begin position="327"/>
        <end position="337"/>
    </location>
</feature>
<dbReference type="Gene3D" id="1.10.287.110">
    <property type="entry name" value="DnaJ domain"/>
    <property type="match status" value="1"/>
</dbReference>
<feature type="compositionally biased region" description="Basic and acidic residues" evidence="6">
    <location>
        <begin position="344"/>
        <end position="368"/>
    </location>
</feature>
<evidence type="ECO:0000256" key="6">
    <source>
        <dbReference type="SAM" id="MobiDB-lite"/>
    </source>
</evidence>
<dbReference type="PROSITE" id="PS50076">
    <property type="entry name" value="DNAJ_2"/>
    <property type="match status" value="1"/>
</dbReference>
<evidence type="ECO:0000313" key="9">
    <source>
        <dbReference type="Proteomes" id="UP000250266"/>
    </source>
</evidence>
<evidence type="ECO:0000256" key="4">
    <source>
        <dbReference type="ARBA" id="ARBA00023186"/>
    </source>
</evidence>
<dbReference type="PANTHER" id="PTHR44313:SF1">
    <property type="entry name" value="DNAJ HOMOLOG SUBFAMILY C MEMBER 17"/>
    <property type="match status" value="1"/>
</dbReference>
<feature type="region of interest" description="Disordered" evidence="6">
    <location>
        <begin position="274"/>
        <end position="368"/>
    </location>
</feature>
<feature type="compositionally biased region" description="Basic and acidic residues" evidence="6">
    <location>
        <begin position="139"/>
        <end position="154"/>
    </location>
</feature>
<evidence type="ECO:0000256" key="1">
    <source>
        <dbReference type="ARBA" id="ARBA00004123"/>
    </source>
</evidence>
<dbReference type="InterPro" id="IPR012677">
    <property type="entry name" value="Nucleotide-bd_a/b_plait_sf"/>
</dbReference>
<keyword evidence="4" id="KW-0143">Chaperone</keyword>
<dbReference type="Pfam" id="PF00226">
    <property type="entry name" value="DnaJ"/>
    <property type="match status" value="1"/>
</dbReference>
<evidence type="ECO:0000256" key="3">
    <source>
        <dbReference type="ARBA" id="ARBA00022490"/>
    </source>
</evidence>
<keyword evidence="9" id="KW-1185">Reference proteome</keyword>
<feature type="compositionally biased region" description="Basic and acidic residues" evidence="6">
    <location>
        <begin position="103"/>
        <end position="123"/>
    </location>
</feature>
<keyword evidence="3" id="KW-0963">Cytoplasm</keyword>
<dbReference type="Gene3D" id="3.30.70.330">
    <property type="match status" value="1"/>
</dbReference>
<dbReference type="SUPFAM" id="SSF54928">
    <property type="entry name" value="RNA-binding domain, RBD"/>
    <property type="match status" value="1"/>
</dbReference>
<feature type="region of interest" description="Disordered" evidence="6">
    <location>
        <begin position="139"/>
        <end position="178"/>
    </location>
</feature>
<evidence type="ECO:0000313" key="8">
    <source>
        <dbReference type="EMBL" id="OCK79080.1"/>
    </source>
</evidence>
<name>A0A8E2E881_9PEZI</name>
<dbReference type="SUPFAM" id="SSF46565">
    <property type="entry name" value="Chaperone J-domain"/>
    <property type="match status" value="1"/>
</dbReference>
<dbReference type="CDD" id="cd06257">
    <property type="entry name" value="DnaJ"/>
    <property type="match status" value="1"/>
</dbReference>
<dbReference type="PRINTS" id="PR00625">
    <property type="entry name" value="JDOMAIN"/>
</dbReference>
<dbReference type="GO" id="GO:0003676">
    <property type="term" value="F:nucleic acid binding"/>
    <property type="evidence" value="ECO:0007669"/>
    <property type="project" value="InterPro"/>
</dbReference>
<gene>
    <name evidence="8" type="ORF">K432DRAFT_383386</name>
</gene>
<feature type="region of interest" description="Disordered" evidence="6">
    <location>
        <begin position="89"/>
        <end position="123"/>
    </location>
</feature>
<protein>
    <submittedName>
        <fullName evidence="8">DnaJ-domain-containing protein</fullName>
    </submittedName>
</protein>
<dbReference type="InterPro" id="IPR052094">
    <property type="entry name" value="Pre-mRNA-splicing_ERAD"/>
</dbReference>
<keyword evidence="5" id="KW-0539">Nucleus</keyword>
<evidence type="ECO:0000256" key="2">
    <source>
        <dbReference type="ARBA" id="ARBA00004496"/>
    </source>
</evidence>
<dbReference type="InterPro" id="IPR036869">
    <property type="entry name" value="J_dom_sf"/>
</dbReference>
<evidence type="ECO:0000259" key="7">
    <source>
        <dbReference type="PROSITE" id="PS50076"/>
    </source>
</evidence>